<name>A0A5C5ZQ41_9BACT</name>
<evidence type="ECO:0000313" key="3">
    <source>
        <dbReference type="Proteomes" id="UP000315440"/>
    </source>
</evidence>
<proteinExistence type="predicted"/>
<reference evidence="2 3" key="1">
    <citation type="submission" date="2019-02" db="EMBL/GenBank/DDBJ databases">
        <title>Deep-cultivation of Planctomycetes and their phenomic and genomic characterization uncovers novel biology.</title>
        <authorList>
            <person name="Wiegand S."/>
            <person name="Jogler M."/>
            <person name="Boedeker C."/>
            <person name="Pinto D."/>
            <person name="Vollmers J."/>
            <person name="Rivas-Marin E."/>
            <person name="Kohn T."/>
            <person name="Peeters S.H."/>
            <person name="Heuer A."/>
            <person name="Rast P."/>
            <person name="Oberbeckmann S."/>
            <person name="Bunk B."/>
            <person name="Jeske O."/>
            <person name="Meyerdierks A."/>
            <person name="Storesund J.E."/>
            <person name="Kallscheuer N."/>
            <person name="Luecker S."/>
            <person name="Lage O.M."/>
            <person name="Pohl T."/>
            <person name="Merkel B.J."/>
            <person name="Hornburger P."/>
            <person name="Mueller R.-W."/>
            <person name="Bruemmer F."/>
            <person name="Labrenz M."/>
            <person name="Spormann A.M."/>
            <person name="Op Den Camp H."/>
            <person name="Overmann J."/>
            <person name="Amann R."/>
            <person name="Jetten M.S.M."/>
            <person name="Mascher T."/>
            <person name="Medema M.H."/>
            <person name="Devos D.P."/>
            <person name="Kaster A.-K."/>
            <person name="Ovreas L."/>
            <person name="Rohde M."/>
            <person name="Galperin M.Y."/>
            <person name="Jogler C."/>
        </authorList>
    </citation>
    <scope>NUCLEOTIDE SEQUENCE [LARGE SCALE GENOMIC DNA]</scope>
    <source>
        <strain evidence="2 3">Mal64</strain>
    </source>
</reference>
<feature type="chain" id="PRO_5022919937" description="Lipoprotein" evidence="1">
    <location>
        <begin position="24"/>
        <end position="580"/>
    </location>
</feature>
<evidence type="ECO:0000256" key="1">
    <source>
        <dbReference type="SAM" id="SignalP"/>
    </source>
</evidence>
<dbReference type="Proteomes" id="UP000315440">
    <property type="component" value="Unassembled WGS sequence"/>
</dbReference>
<keyword evidence="1" id="KW-0732">Signal</keyword>
<accession>A0A5C5ZQ41</accession>
<dbReference type="AlphaFoldDB" id="A0A5C5ZQ41"/>
<feature type="signal peptide" evidence="1">
    <location>
        <begin position="1"/>
        <end position="23"/>
    </location>
</feature>
<protein>
    <recommendedName>
        <fullName evidence="4">Lipoprotein</fullName>
    </recommendedName>
</protein>
<evidence type="ECO:0000313" key="2">
    <source>
        <dbReference type="EMBL" id="TWT88931.1"/>
    </source>
</evidence>
<organism evidence="2 3">
    <name type="scientific">Pseudobythopirellula maris</name>
    <dbReference type="NCBI Taxonomy" id="2527991"/>
    <lineage>
        <taxon>Bacteria</taxon>
        <taxon>Pseudomonadati</taxon>
        <taxon>Planctomycetota</taxon>
        <taxon>Planctomycetia</taxon>
        <taxon>Pirellulales</taxon>
        <taxon>Lacipirellulaceae</taxon>
        <taxon>Pseudobythopirellula</taxon>
    </lineage>
</organism>
<dbReference type="EMBL" id="SJPQ01000002">
    <property type="protein sequence ID" value="TWT88931.1"/>
    <property type="molecule type" value="Genomic_DNA"/>
</dbReference>
<gene>
    <name evidence="2" type="ORF">Mal64_24210</name>
</gene>
<sequence length="580" mass="60974" precursor="true">MSLRLTPAIGSLIWFLCAAVAMAEFTVSGVIDPQTAPTNPWFWELDETLWVGGREDFYYYSYPSPDPRASVVVDGGSLLATRSLMIGAAPGWIAEMTITGHGTKVATECCGSRNGDVVVGGEGNGRLLVDDGAWLHLSDGASLQVHDRAEIRGDTTLVTLDGEIILSGLGTELVVSDGAKVRSVGGNSSNLSMYDYSRLTITGQNSVLEVDGAFEIGSEHQLLVGAGIAIENGAAFYSYSNSPSVIRYGSELSLDGGTVFNQQDLTLAGTLSGHGLVTAHKNFLLEVGQTGRIEAGVDETLGLVKRVHNEGAAFAKGGEIAFHDEYTGYEGSEITLQEGAVRFDKDHPARHAGVLVALAGLNHVHGDFESEAPGSVVVANDALLTFHNDLVSRGEVRVMGGGALLVYGDAEFESGNLFATVNSSDSPIVVLGDLNIHGQLNVGLGIALDEIEPGLSFKLAEAGGITGAFDSLDLPNLPGTLALTPEVTDTSFALRVVDLAVELPGDFNGDGSVDSADFTVWRDGLELGLYHQQDHAVWVENFGMTFASVSAASVPEPSACLMLLAATVGLPRRRALRAHS</sequence>
<comment type="caution">
    <text evidence="2">The sequence shown here is derived from an EMBL/GenBank/DDBJ whole genome shotgun (WGS) entry which is preliminary data.</text>
</comment>
<dbReference type="PROSITE" id="PS00018">
    <property type="entry name" value="EF_HAND_1"/>
    <property type="match status" value="1"/>
</dbReference>
<keyword evidence="3" id="KW-1185">Reference proteome</keyword>
<evidence type="ECO:0008006" key="4">
    <source>
        <dbReference type="Google" id="ProtNLM"/>
    </source>
</evidence>
<dbReference type="InterPro" id="IPR018247">
    <property type="entry name" value="EF_Hand_1_Ca_BS"/>
</dbReference>